<dbReference type="OrthoDB" id="6743723at2759"/>
<dbReference type="AlphaFoldDB" id="A0A8K0KBU4"/>
<gene>
    <name evidence="1" type="ORF">J437_LFUL006955</name>
</gene>
<evidence type="ECO:0000313" key="2">
    <source>
        <dbReference type="Proteomes" id="UP000792457"/>
    </source>
</evidence>
<evidence type="ECO:0000313" key="1">
    <source>
        <dbReference type="EMBL" id="KAG8231299.1"/>
    </source>
</evidence>
<organism evidence="1 2">
    <name type="scientific">Ladona fulva</name>
    <name type="common">Scarce chaser dragonfly</name>
    <name type="synonym">Libellula fulva</name>
    <dbReference type="NCBI Taxonomy" id="123851"/>
    <lineage>
        <taxon>Eukaryota</taxon>
        <taxon>Metazoa</taxon>
        <taxon>Ecdysozoa</taxon>
        <taxon>Arthropoda</taxon>
        <taxon>Hexapoda</taxon>
        <taxon>Insecta</taxon>
        <taxon>Pterygota</taxon>
        <taxon>Palaeoptera</taxon>
        <taxon>Odonata</taxon>
        <taxon>Epiprocta</taxon>
        <taxon>Anisoptera</taxon>
        <taxon>Libelluloidea</taxon>
        <taxon>Libellulidae</taxon>
        <taxon>Ladona</taxon>
    </lineage>
</organism>
<accession>A0A8K0KBU4</accession>
<comment type="caution">
    <text evidence="1">The sequence shown here is derived from an EMBL/GenBank/DDBJ whole genome shotgun (WGS) entry which is preliminary data.</text>
</comment>
<proteinExistence type="predicted"/>
<keyword evidence="2" id="KW-1185">Reference proteome</keyword>
<reference evidence="1" key="2">
    <citation type="submission" date="2017-10" db="EMBL/GenBank/DDBJ databases">
        <title>Ladona fulva Genome sequencing and assembly.</title>
        <authorList>
            <person name="Murali S."/>
            <person name="Richards S."/>
            <person name="Bandaranaike D."/>
            <person name="Bellair M."/>
            <person name="Blankenburg K."/>
            <person name="Chao H."/>
            <person name="Dinh H."/>
            <person name="Doddapaneni H."/>
            <person name="Dugan-Rocha S."/>
            <person name="Elkadiri S."/>
            <person name="Gnanaolivu R."/>
            <person name="Hernandez B."/>
            <person name="Skinner E."/>
            <person name="Javaid M."/>
            <person name="Lee S."/>
            <person name="Li M."/>
            <person name="Ming W."/>
            <person name="Munidasa M."/>
            <person name="Muniz J."/>
            <person name="Nguyen L."/>
            <person name="Hughes D."/>
            <person name="Osuji N."/>
            <person name="Pu L.-L."/>
            <person name="Puazo M."/>
            <person name="Qu C."/>
            <person name="Quiroz J."/>
            <person name="Raj R."/>
            <person name="Weissenberger G."/>
            <person name="Xin Y."/>
            <person name="Zou X."/>
            <person name="Han Y."/>
            <person name="Worley K."/>
            <person name="Muzny D."/>
            <person name="Gibbs R."/>
        </authorList>
    </citation>
    <scope>NUCLEOTIDE SEQUENCE</scope>
    <source>
        <strain evidence="1">Sampled in the wild</strain>
    </source>
</reference>
<name>A0A8K0KBU4_LADFU</name>
<protein>
    <submittedName>
        <fullName evidence="1">Uncharacterized protein</fullName>
    </submittedName>
</protein>
<dbReference type="EMBL" id="KZ308547">
    <property type="protein sequence ID" value="KAG8231299.1"/>
    <property type="molecule type" value="Genomic_DNA"/>
</dbReference>
<dbReference type="Proteomes" id="UP000792457">
    <property type="component" value="Unassembled WGS sequence"/>
</dbReference>
<reference evidence="1" key="1">
    <citation type="submission" date="2013-04" db="EMBL/GenBank/DDBJ databases">
        <authorList>
            <person name="Qu J."/>
            <person name="Murali S.C."/>
            <person name="Bandaranaike D."/>
            <person name="Bellair M."/>
            <person name="Blankenburg K."/>
            <person name="Chao H."/>
            <person name="Dinh H."/>
            <person name="Doddapaneni H."/>
            <person name="Downs B."/>
            <person name="Dugan-Rocha S."/>
            <person name="Elkadiri S."/>
            <person name="Gnanaolivu R.D."/>
            <person name="Hernandez B."/>
            <person name="Javaid M."/>
            <person name="Jayaseelan J.C."/>
            <person name="Lee S."/>
            <person name="Li M."/>
            <person name="Ming W."/>
            <person name="Munidasa M."/>
            <person name="Muniz J."/>
            <person name="Nguyen L."/>
            <person name="Ongeri F."/>
            <person name="Osuji N."/>
            <person name="Pu L.-L."/>
            <person name="Puazo M."/>
            <person name="Qu C."/>
            <person name="Quiroz J."/>
            <person name="Raj R."/>
            <person name="Weissenberger G."/>
            <person name="Xin Y."/>
            <person name="Zou X."/>
            <person name="Han Y."/>
            <person name="Richards S."/>
            <person name="Worley K."/>
            <person name="Muzny D."/>
            <person name="Gibbs R."/>
        </authorList>
    </citation>
    <scope>NUCLEOTIDE SEQUENCE</scope>
    <source>
        <strain evidence="1">Sampled in the wild</strain>
    </source>
</reference>
<sequence>MEVDAMKEMFSRSEKLLDIKHVNYIGDDLTTYYGLAIRRHPESACKMKDAIWATFYHKCSTGKDPQHSKCPEGADSWCKWRVAEARKRIGFI</sequence>